<dbReference type="GO" id="GO:0005980">
    <property type="term" value="P:glycogen catabolic process"/>
    <property type="evidence" value="ECO:0007669"/>
    <property type="project" value="TreeGrafter"/>
</dbReference>
<evidence type="ECO:0000256" key="1">
    <source>
        <dbReference type="ARBA" id="ARBA00006047"/>
    </source>
</evidence>
<sequence>MKFILNGGELTIGTLDGANVETAEKMGRENIFSFGVNVGEVEQLQKRGYNAEGYIRKSLALEQAIEQIDAARSAKVVQMTLMNIASTGEFGTDPTIFGYAREIWGIAPGETSPPATYEHPDGVENGQ</sequence>
<dbReference type="AlphaFoldDB" id="A0A0N4YUA2"/>
<dbReference type="Proteomes" id="UP000271162">
    <property type="component" value="Unassembled WGS sequence"/>
</dbReference>
<gene>
    <name evidence="3" type="ORF">NBR_LOCUS20825</name>
</gene>
<reference evidence="5" key="1">
    <citation type="submission" date="2017-02" db="UniProtKB">
        <authorList>
            <consortium name="WormBaseParasite"/>
        </authorList>
    </citation>
    <scope>IDENTIFICATION</scope>
</reference>
<comment type="function">
    <text evidence="2">Allosteric enzyme that catalyzes the rate-limiting step in glycogen catabolism, the phosphorolytic cleavage of glycogen to produce glucose-1-phosphate, and plays a central role in maintaining cellular and organismal glucose homeostasis.</text>
</comment>
<comment type="similarity">
    <text evidence="1 2">Belongs to the glycogen phosphorylase family.</text>
</comment>
<keyword evidence="2" id="KW-0808">Transferase</keyword>
<evidence type="ECO:0000313" key="3">
    <source>
        <dbReference type="EMBL" id="VDL84563.1"/>
    </source>
</evidence>
<dbReference type="Gene3D" id="3.40.50.2000">
    <property type="entry name" value="Glycogen Phosphorylase B"/>
    <property type="match status" value="1"/>
</dbReference>
<evidence type="ECO:0000313" key="4">
    <source>
        <dbReference type="Proteomes" id="UP000271162"/>
    </source>
</evidence>
<dbReference type="InterPro" id="IPR000811">
    <property type="entry name" value="Glyco_trans_35"/>
</dbReference>
<dbReference type="WBParaSite" id="NBR_0002082401-mRNA-1">
    <property type="protein sequence ID" value="NBR_0002082401-mRNA-1"/>
    <property type="gene ID" value="NBR_0002082401"/>
</dbReference>
<proteinExistence type="inferred from homology"/>
<dbReference type="STRING" id="27835.A0A0N4YUA2"/>
<organism evidence="5">
    <name type="scientific">Nippostrongylus brasiliensis</name>
    <name type="common">Rat hookworm</name>
    <dbReference type="NCBI Taxonomy" id="27835"/>
    <lineage>
        <taxon>Eukaryota</taxon>
        <taxon>Metazoa</taxon>
        <taxon>Ecdysozoa</taxon>
        <taxon>Nematoda</taxon>
        <taxon>Chromadorea</taxon>
        <taxon>Rhabditida</taxon>
        <taxon>Rhabditina</taxon>
        <taxon>Rhabditomorpha</taxon>
        <taxon>Strongyloidea</taxon>
        <taxon>Heligmosomidae</taxon>
        <taxon>Nippostrongylus</taxon>
    </lineage>
</organism>
<comment type="catalytic activity">
    <reaction evidence="2">
        <text>[(1-&gt;4)-alpha-D-glucosyl](n) + phosphate = [(1-&gt;4)-alpha-D-glucosyl](n-1) + alpha-D-glucose 1-phosphate</text>
        <dbReference type="Rhea" id="RHEA:41732"/>
        <dbReference type="Rhea" id="RHEA-COMP:9584"/>
        <dbReference type="Rhea" id="RHEA-COMP:9586"/>
        <dbReference type="ChEBI" id="CHEBI:15444"/>
        <dbReference type="ChEBI" id="CHEBI:43474"/>
        <dbReference type="ChEBI" id="CHEBI:58601"/>
        <dbReference type="EC" id="2.4.1.1"/>
    </reaction>
</comment>
<dbReference type="EMBL" id="UYSL01025564">
    <property type="protein sequence ID" value="VDL84563.1"/>
    <property type="molecule type" value="Genomic_DNA"/>
</dbReference>
<keyword evidence="2" id="KW-0663">Pyridoxal phosphate</keyword>
<dbReference type="SUPFAM" id="SSF53756">
    <property type="entry name" value="UDP-Glycosyltransferase/glycogen phosphorylase"/>
    <property type="match status" value="1"/>
</dbReference>
<dbReference type="GO" id="GO:0005737">
    <property type="term" value="C:cytoplasm"/>
    <property type="evidence" value="ECO:0007669"/>
    <property type="project" value="TreeGrafter"/>
</dbReference>
<name>A0A0N4YUA2_NIPBR</name>
<dbReference type="GO" id="GO:0030170">
    <property type="term" value="F:pyridoxal phosphate binding"/>
    <property type="evidence" value="ECO:0007669"/>
    <property type="project" value="TreeGrafter"/>
</dbReference>
<dbReference type="Pfam" id="PF00343">
    <property type="entry name" value="Phosphorylase"/>
    <property type="match status" value="1"/>
</dbReference>
<reference evidence="3 4" key="2">
    <citation type="submission" date="2018-11" db="EMBL/GenBank/DDBJ databases">
        <authorList>
            <consortium name="Pathogen Informatics"/>
        </authorList>
    </citation>
    <scope>NUCLEOTIDE SEQUENCE [LARGE SCALE GENOMIC DNA]</scope>
</reference>
<keyword evidence="2" id="KW-0328">Glycosyltransferase</keyword>
<dbReference type="GO" id="GO:0008184">
    <property type="term" value="F:glycogen phosphorylase activity"/>
    <property type="evidence" value="ECO:0007669"/>
    <property type="project" value="InterPro"/>
</dbReference>
<keyword evidence="4" id="KW-1185">Reference proteome</keyword>
<comment type="cofactor">
    <cofactor evidence="2">
        <name>pyridoxal 5'-phosphate</name>
        <dbReference type="ChEBI" id="CHEBI:597326"/>
    </cofactor>
</comment>
<dbReference type="EC" id="2.4.1.1" evidence="2"/>
<evidence type="ECO:0000256" key="2">
    <source>
        <dbReference type="RuleBase" id="RU000587"/>
    </source>
</evidence>
<dbReference type="PANTHER" id="PTHR11468">
    <property type="entry name" value="GLYCOGEN PHOSPHORYLASE"/>
    <property type="match status" value="1"/>
</dbReference>
<accession>A0A0N4YUA2</accession>
<protein>
    <recommendedName>
        <fullName evidence="2">Alpha-1,4 glucan phosphorylase</fullName>
        <ecNumber evidence="2">2.4.1.1</ecNumber>
    </recommendedName>
</protein>
<keyword evidence="2" id="KW-0119">Carbohydrate metabolism</keyword>
<evidence type="ECO:0000313" key="5">
    <source>
        <dbReference type="WBParaSite" id="NBR_0002082401-mRNA-1"/>
    </source>
</evidence>
<dbReference type="PANTHER" id="PTHR11468:SF13">
    <property type="entry name" value="GLYCOGEN PHOSPHORYLASE"/>
    <property type="match status" value="1"/>
</dbReference>